<feature type="domain" description="SMC hinge" evidence="5">
    <location>
        <begin position="14"/>
        <end position="113"/>
    </location>
</feature>
<feature type="domain" description="RecF/RecN/SMC N-terminal" evidence="4">
    <location>
        <begin position="334"/>
        <end position="636"/>
    </location>
</feature>
<dbReference type="AlphaFoldDB" id="A0A6A5HCK7"/>
<protein>
    <recommendedName>
        <fullName evidence="8">SMC hinge domain-containing protein</fullName>
    </recommendedName>
</protein>
<name>A0A6A5HCK7_CAERE</name>
<dbReference type="Gene3D" id="3.30.70.1620">
    <property type="match status" value="1"/>
</dbReference>
<dbReference type="InterPro" id="IPR036277">
    <property type="entry name" value="SMC_hinge_sf"/>
</dbReference>
<proteinExistence type="predicted"/>
<evidence type="ECO:0000313" key="7">
    <source>
        <dbReference type="Proteomes" id="UP000483820"/>
    </source>
</evidence>
<dbReference type="CTD" id="9821731"/>
<dbReference type="Pfam" id="PF06470">
    <property type="entry name" value="SMC_hinge"/>
    <property type="match status" value="1"/>
</dbReference>
<dbReference type="InterPro" id="IPR003395">
    <property type="entry name" value="RecF/RecN/SMC_N"/>
</dbReference>
<organism evidence="6 7">
    <name type="scientific">Caenorhabditis remanei</name>
    <name type="common">Caenorhabditis vulgaris</name>
    <dbReference type="NCBI Taxonomy" id="31234"/>
    <lineage>
        <taxon>Eukaryota</taxon>
        <taxon>Metazoa</taxon>
        <taxon>Ecdysozoa</taxon>
        <taxon>Nematoda</taxon>
        <taxon>Chromadorea</taxon>
        <taxon>Rhabditida</taxon>
        <taxon>Rhabditina</taxon>
        <taxon>Rhabditomorpha</taxon>
        <taxon>Rhabditoidea</taxon>
        <taxon>Rhabditidae</taxon>
        <taxon>Peloderinae</taxon>
        <taxon>Caenorhabditis</taxon>
    </lineage>
</organism>
<dbReference type="GO" id="GO:0005694">
    <property type="term" value="C:chromosome"/>
    <property type="evidence" value="ECO:0007669"/>
    <property type="project" value="InterPro"/>
</dbReference>
<evidence type="ECO:0000256" key="2">
    <source>
        <dbReference type="SAM" id="Coils"/>
    </source>
</evidence>
<feature type="region of interest" description="Disordered" evidence="3">
    <location>
        <begin position="670"/>
        <end position="694"/>
    </location>
</feature>
<dbReference type="GO" id="GO:0032991">
    <property type="term" value="C:protein-containing complex"/>
    <property type="evidence" value="ECO:0007669"/>
    <property type="project" value="UniProtKB-ARBA"/>
</dbReference>
<dbReference type="RefSeq" id="XP_053589385.1">
    <property type="nucleotide sequence ID" value="XM_053725191.1"/>
</dbReference>
<evidence type="ECO:0000259" key="4">
    <source>
        <dbReference type="Pfam" id="PF02463"/>
    </source>
</evidence>
<dbReference type="KEGG" id="crq:GCK72_005450"/>
<evidence type="ECO:0000313" key="6">
    <source>
        <dbReference type="EMBL" id="KAF1765498.1"/>
    </source>
</evidence>
<dbReference type="SUPFAM" id="SSF52540">
    <property type="entry name" value="P-loop containing nucleoside triphosphate hydrolases"/>
    <property type="match status" value="1"/>
</dbReference>
<evidence type="ECO:0000259" key="5">
    <source>
        <dbReference type="Pfam" id="PF06470"/>
    </source>
</evidence>
<evidence type="ECO:0000256" key="3">
    <source>
        <dbReference type="SAM" id="MobiDB-lite"/>
    </source>
</evidence>
<dbReference type="InterPro" id="IPR010935">
    <property type="entry name" value="SMC_hinge"/>
</dbReference>
<dbReference type="GO" id="GO:0005524">
    <property type="term" value="F:ATP binding"/>
    <property type="evidence" value="ECO:0007669"/>
    <property type="project" value="InterPro"/>
</dbReference>
<accession>A0A6A5HCK7</accession>
<dbReference type="SUPFAM" id="SSF75553">
    <property type="entry name" value="Smc hinge domain"/>
    <property type="match status" value="1"/>
</dbReference>
<reference evidence="6 7" key="1">
    <citation type="submission" date="2019-12" db="EMBL/GenBank/DDBJ databases">
        <title>Chromosome-level assembly of the Caenorhabditis remanei genome.</title>
        <authorList>
            <person name="Teterina A.A."/>
            <person name="Willis J.H."/>
            <person name="Phillips P.C."/>
        </authorList>
    </citation>
    <scope>NUCLEOTIDE SEQUENCE [LARGE SCALE GENOMIC DNA]</scope>
    <source>
        <strain evidence="6 7">PX506</strain>
        <tissue evidence="6">Whole organism</tissue>
    </source>
</reference>
<comment type="caution">
    <text evidence="6">The sequence shown here is derived from an EMBL/GenBank/DDBJ whole genome shotgun (WGS) entry which is preliminary data.</text>
</comment>
<dbReference type="Pfam" id="PF02463">
    <property type="entry name" value="SMC_N"/>
    <property type="match status" value="1"/>
</dbReference>
<dbReference type="GeneID" id="9821731"/>
<evidence type="ECO:0000256" key="1">
    <source>
        <dbReference type="ARBA" id="ARBA00023054"/>
    </source>
</evidence>
<dbReference type="GO" id="GO:0051276">
    <property type="term" value="P:chromosome organization"/>
    <property type="evidence" value="ECO:0007669"/>
    <property type="project" value="InterPro"/>
</dbReference>
<dbReference type="Proteomes" id="UP000483820">
    <property type="component" value="Chromosome II"/>
</dbReference>
<dbReference type="InterPro" id="IPR027417">
    <property type="entry name" value="P-loop_NTPase"/>
</dbReference>
<dbReference type="PANTHER" id="PTHR43977">
    <property type="entry name" value="STRUCTURAL MAINTENANCE OF CHROMOSOMES PROTEIN 3"/>
    <property type="match status" value="1"/>
</dbReference>
<keyword evidence="1 2" id="KW-0175">Coiled coil</keyword>
<gene>
    <name evidence="6" type="ORF">GCK72_005450</name>
</gene>
<feature type="coiled-coil region" evidence="2">
    <location>
        <begin position="465"/>
        <end position="499"/>
    </location>
</feature>
<feature type="compositionally biased region" description="Basic residues" evidence="3">
    <location>
        <begin position="674"/>
        <end position="686"/>
    </location>
</feature>
<sequence length="694" mass="77740">MEKKAPAEPPTAAAYSNVIVKDQDTARILIDSKAFAGRRTMIPVTENHRNYNKHAIINDSVVARAQKVADEYKEKVFKLIDMVDFPDYINNTFLNTLGQILVVQTLDCANKVAYADGVKTRVLTLRGDDVKPTGCMTGGVTEHGDTSILTLIAAMHPRKEEINALSKELDVIVARIKATEAIANQHREMTGRLQVLQRHLAQLKNKVNGSPEGLLRQEIADAEEEIKKAMTENENTSKELKTFTDKMKMLEARKNNDKATQAKRKKELTSELQKLESQASKIKDKADQARRAVMNLEAAVDDIGNTIRKYETEWEAKKKELDELEEKLPGLTVETETANGVQKASMAALTEFKNHQRTLTTRVTKVAKECDLMRKEESKTRGKKEEREKEVVRLYESGKANKKHSESLLRKCEWLADEQVHFNKRGGIYDFDGYSVNRGTAELKETIDRIEAIERTLCMKNVSNLDTCEAKVMDITNKREKLREDFKMLKKTIAVLDRKKVDELVRAHKSVNEDFGKIFTCLLPDASAQLVPPEGKTVCDGLEVKVSFNGVVKDSLHELSGGQRSLVALSLILAMLKFKPAPLYILDEVDAALDLSHTANIGMMIKTHFNKNQFVIVSLKQGMFSNADALFQTHFADGHSSCNLLTGEALLKAKNDTKLAKQAQEMIDAEKAAKKAAKKPTAKKSKPAPEDDDM</sequence>
<dbReference type="EMBL" id="WUAV01000002">
    <property type="protein sequence ID" value="KAF1765498.1"/>
    <property type="molecule type" value="Genomic_DNA"/>
</dbReference>
<evidence type="ECO:0008006" key="8">
    <source>
        <dbReference type="Google" id="ProtNLM"/>
    </source>
</evidence>
<feature type="coiled-coil region" evidence="2">
    <location>
        <begin position="186"/>
        <end position="327"/>
    </location>
</feature>
<dbReference type="Gene3D" id="3.40.50.300">
    <property type="entry name" value="P-loop containing nucleotide triphosphate hydrolases"/>
    <property type="match status" value="1"/>
</dbReference>